<sequence length="173" mass="18976">MADKKNPHIGVIVKMSNGGIKTNCSLAVSVLCDYNGVKATELKHPSACAVVVSVHGGGLGWFVTLLVVVVCLFAAYLLAGAAYRFFFLGIRGIDRLGIILTSSSRPLKLRVVSGHSEFGPELPIFVVVMFKVIPNLDFWVSLPRRIQIWFTSLVRRFKGPSEGYRSSYSPVNF</sequence>
<proteinExistence type="predicted"/>
<evidence type="ECO:0000256" key="1">
    <source>
        <dbReference type="SAM" id="Phobius"/>
    </source>
</evidence>
<name>A0ABU6XTS3_9FABA</name>
<dbReference type="PANTHER" id="PTHR15071:SF0">
    <property type="entry name" value="MANNOSE 6-PHOSPHATE RECEPTOR-LIKE PROTEIN 1"/>
    <property type="match status" value="1"/>
</dbReference>
<gene>
    <name evidence="2" type="ORF">PIB30_089134</name>
</gene>
<comment type="caution">
    <text evidence="2">The sequence shown here is derived from an EMBL/GenBank/DDBJ whole genome shotgun (WGS) entry which is preliminary data.</text>
</comment>
<evidence type="ECO:0000313" key="2">
    <source>
        <dbReference type="EMBL" id="MED6200835.1"/>
    </source>
</evidence>
<keyword evidence="1" id="KW-0472">Membrane</keyword>
<keyword evidence="3" id="KW-1185">Reference proteome</keyword>
<dbReference type="EMBL" id="JASCZI010213100">
    <property type="protein sequence ID" value="MED6200835.1"/>
    <property type="molecule type" value="Genomic_DNA"/>
</dbReference>
<dbReference type="PANTHER" id="PTHR15071">
    <property type="entry name" value="MANNOSE-6-PHOSPHATE RECEPTOR FAMILY MEMBER"/>
    <property type="match status" value="1"/>
</dbReference>
<reference evidence="2 3" key="1">
    <citation type="journal article" date="2023" name="Plants (Basel)">
        <title>Bridging the Gap: Combining Genomics and Transcriptomics Approaches to Understand Stylosanthes scabra, an Orphan Legume from the Brazilian Caatinga.</title>
        <authorList>
            <person name="Ferreira-Neto J.R.C."/>
            <person name="da Silva M.D."/>
            <person name="Binneck E."/>
            <person name="de Melo N.F."/>
            <person name="da Silva R.H."/>
            <person name="de Melo A.L.T.M."/>
            <person name="Pandolfi V."/>
            <person name="Bustamante F.O."/>
            <person name="Brasileiro-Vidal A.C."/>
            <person name="Benko-Iseppon A.M."/>
        </authorList>
    </citation>
    <scope>NUCLEOTIDE SEQUENCE [LARGE SCALE GENOMIC DNA]</scope>
    <source>
        <tissue evidence="2">Leaves</tissue>
    </source>
</reference>
<feature type="transmembrane region" description="Helical" evidence="1">
    <location>
        <begin position="61"/>
        <end position="86"/>
    </location>
</feature>
<protein>
    <recommendedName>
        <fullName evidence="4">Transmembrane protein</fullName>
    </recommendedName>
</protein>
<keyword evidence="1" id="KW-1133">Transmembrane helix</keyword>
<evidence type="ECO:0000313" key="3">
    <source>
        <dbReference type="Proteomes" id="UP001341840"/>
    </source>
</evidence>
<keyword evidence="1" id="KW-0812">Transmembrane</keyword>
<accession>A0ABU6XTS3</accession>
<evidence type="ECO:0008006" key="4">
    <source>
        <dbReference type="Google" id="ProtNLM"/>
    </source>
</evidence>
<organism evidence="2 3">
    <name type="scientific">Stylosanthes scabra</name>
    <dbReference type="NCBI Taxonomy" id="79078"/>
    <lineage>
        <taxon>Eukaryota</taxon>
        <taxon>Viridiplantae</taxon>
        <taxon>Streptophyta</taxon>
        <taxon>Embryophyta</taxon>
        <taxon>Tracheophyta</taxon>
        <taxon>Spermatophyta</taxon>
        <taxon>Magnoliopsida</taxon>
        <taxon>eudicotyledons</taxon>
        <taxon>Gunneridae</taxon>
        <taxon>Pentapetalae</taxon>
        <taxon>rosids</taxon>
        <taxon>fabids</taxon>
        <taxon>Fabales</taxon>
        <taxon>Fabaceae</taxon>
        <taxon>Papilionoideae</taxon>
        <taxon>50 kb inversion clade</taxon>
        <taxon>dalbergioids sensu lato</taxon>
        <taxon>Dalbergieae</taxon>
        <taxon>Pterocarpus clade</taxon>
        <taxon>Stylosanthes</taxon>
    </lineage>
</organism>
<dbReference type="Proteomes" id="UP001341840">
    <property type="component" value="Unassembled WGS sequence"/>
</dbReference>